<dbReference type="Pfam" id="PF01636">
    <property type="entry name" value="APH"/>
    <property type="match status" value="1"/>
</dbReference>
<dbReference type="OrthoDB" id="552636at2759"/>
<dbReference type="InterPro" id="IPR002575">
    <property type="entry name" value="Aminoglycoside_PTrfase"/>
</dbReference>
<dbReference type="InterPro" id="IPR011009">
    <property type="entry name" value="Kinase-like_dom_sf"/>
</dbReference>
<dbReference type="PANTHER" id="PTHR37171">
    <property type="entry name" value="SERINE/THREONINE-PROTEIN KINASE YRZF-RELATED"/>
    <property type="match status" value="1"/>
</dbReference>
<dbReference type="EMBL" id="JAEHOC010000081">
    <property type="protein sequence ID" value="KAG2423349.1"/>
    <property type="molecule type" value="Genomic_DNA"/>
</dbReference>
<dbReference type="SUPFAM" id="SSF56112">
    <property type="entry name" value="Protein kinase-like (PK-like)"/>
    <property type="match status" value="1"/>
</dbReference>
<keyword evidence="4" id="KW-1185">Reference proteome</keyword>
<dbReference type="Gene3D" id="3.30.200.20">
    <property type="entry name" value="Phosphorylase Kinase, domain 1"/>
    <property type="match status" value="1"/>
</dbReference>
<evidence type="ECO:0000313" key="4">
    <source>
        <dbReference type="Proteomes" id="UP000650467"/>
    </source>
</evidence>
<feature type="compositionally biased region" description="Acidic residues" evidence="1">
    <location>
        <begin position="256"/>
        <end position="269"/>
    </location>
</feature>
<dbReference type="InterPro" id="IPR052396">
    <property type="entry name" value="Meiotic_Drive_Suppr_Kinase"/>
</dbReference>
<evidence type="ECO:0000259" key="2">
    <source>
        <dbReference type="Pfam" id="PF01636"/>
    </source>
</evidence>
<feature type="region of interest" description="Disordered" evidence="1">
    <location>
        <begin position="1"/>
        <end position="87"/>
    </location>
</feature>
<accession>A0A835SJ57</accession>
<comment type="caution">
    <text evidence="3">The sequence shown here is derived from an EMBL/GenBank/DDBJ whole genome shotgun (WGS) entry which is preliminary data.</text>
</comment>
<feature type="compositionally biased region" description="Low complexity" evidence="1">
    <location>
        <begin position="35"/>
        <end position="45"/>
    </location>
</feature>
<feature type="compositionally biased region" description="Gly residues" evidence="1">
    <location>
        <begin position="274"/>
        <end position="291"/>
    </location>
</feature>
<feature type="region of interest" description="Disordered" evidence="1">
    <location>
        <begin position="206"/>
        <end position="226"/>
    </location>
</feature>
<protein>
    <recommendedName>
        <fullName evidence="2">Aminoglycoside phosphotransferase domain-containing protein</fullName>
    </recommendedName>
</protein>
<gene>
    <name evidence="3" type="ORF">HXX76_015397</name>
</gene>
<feature type="region of interest" description="Disordered" evidence="1">
    <location>
        <begin position="256"/>
        <end position="294"/>
    </location>
</feature>
<dbReference type="Proteomes" id="UP000650467">
    <property type="component" value="Unassembled WGS sequence"/>
</dbReference>
<feature type="domain" description="Aminoglycoside phosphotransferase" evidence="2">
    <location>
        <begin position="94"/>
        <end position="209"/>
    </location>
</feature>
<evidence type="ECO:0000256" key="1">
    <source>
        <dbReference type="SAM" id="MobiDB-lite"/>
    </source>
</evidence>
<evidence type="ECO:0000313" key="3">
    <source>
        <dbReference type="EMBL" id="KAG2423349.1"/>
    </source>
</evidence>
<reference evidence="3" key="1">
    <citation type="journal article" date="2020" name="bioRxiv">
        <title>Comparative genomics of Chlamydomonas.</title>
        <authorList>
            <person name="Craig R.J."/>
            <person name="Hasan A.R."/>
            <person name="Ness R.W."/>
            <person name="Keightley P.D."/>
        </authorList>
    </citation>
    <scope>NUCLEOTIDE SEQUENCE</scope>
    <source>
        <strain evidence="3">SAG 7.73</strain>
    </source>
</reference>
<dbReference type="AlphaFoldDB" id="A0A835SJ57"/>
<organism evidence="3 4">
    <name type="scientific">Chlamydomonas incerta</name>
    <dbReference type="NCBI Taxonomy" id="51695"/>
    <lineage>
        <taxon>Eukaryota</taxon>
        <taxon>Viridiplantae</taxon>
        <taxon>Chlorophyta</taxon>
        <taxon>core chlorophytes</taxon>
        <taxon>Chlorophyceae</taxon>
        <taxon>CS clade</taxon>
        <taxon>Chlamydomonadales</taxon>
        <taxon>Chlamydomonadaceae</taxon>
        <taxon>Chlamydomonas</taxon>
    </lineage>
</organism>
<dbReference type="PANTHER" id="PTHR37171:SF1">
    <property type="entry name" value="SERINE_THREONINE-PROTEIN KINASE YRZF-RELATED"/>
    <property type="match status" value="1"/>
</dbReference>
<name>A0A835SJ57_CHLIN</name>
<sequence>MRLHATKQQGAVDGGGGGESSGAPQAATMPRSRRGATSGVVAASAARDHGSSGPLVAAPTAAQPPLGAEAEAEAPPPQQPQQQPQQVQLQFLSELAQGRDGAVFRGTCDGRPAVIKVYSFEGDQVEACAREAAAYRALAALQGSVVPKVVAAGRLAGDLRALSFLVMEPVAGGRPLSDYCRRPLPPAVKAAAEQALVRVHAEGSQYSRRQQQQYGSGGSQQQQQHGSSRGALGCCFLHGDIRLENFMLEGGGGEMEEAAEMEAEAEMDETAVRGGEGMGGSSSSGSGGGAAAGPAGAAAAAAAASPPPLSQQAAEAPAAAAAAAPAAATGAARCVLLDFGGSRLDGTAEEQAEELAELRWLLGGGSD</sequence>
<proteinExistence type="predicted"/>